<dbReference type="InterPro" id="IPR026590">
    <property type="entry name" value="Ssirtuin_cat_dom"/>
</dbReference>
<dbReference type="AlphaFoldDB" id="A0A6L3ASG4"/>
<name>A0A6L3ASG4_AZOBR</name>
<feature type="domain" description="Deacetylase sirtuin-type" evidence="3">
    <location>
        <begin position="1"/>
        <end position="311"/>
    </location>
</feature>
<dbReference type="InterPro" id="IPR029035">
    <property type="entry name" value="DHS-like_NAD/FAD-binding_dom"/>
</dbReference>
<dbReference type="Gene3D" id="3.40.50.1220">
    <property type="entry name" value="TPP-binding domain"/>
    <property type="match status" value="1"/>
</dbReference>
<gene>
    <name evidence="4" type="ORF">DS837_27980</name>
</gene>
<proteinExistence type="predicted"/>
<dbReference type="RefSeq" id="WP_149167748.1">
    <property type="nucleotide sequence ID" value="NZ_QOKV01000028.1"/>
</dbReference>
<dbReference type="Gene3D" id="1.25.40.10">
    <property type="entry name" value="Tetratricopeptide repeat domain"/>
    <property type="match status" value="1"/>
</dbReference>
<dbReference type="InterPro" id="IPR011990">
    <property type="entry name" value="TPR-like_helical_dom_sf"/>
</dbReference>
<dbReference type="SUPFAM" id="SSF52467">
    <property type="entry name" value="DHS-like NAD/FAD-binding domain"/>
    <property type="match status" value="1"/>
</dbReference>
<dbReference type="PROSITE" id="PS50305">
    <property type="entry name" value="SIRTUIN"/>
    <property type="match status" value="1"/>
</dbReference>
<comment type="caution">
    <text evidence="2">Lacks conserved residue(s) required for the propagation of feature annotation.</text>
</comment>
<accession>A0A6L3ASG4</accession>
<evidence type="ECO:0000313" key="4">
    <source>
        <dbReference type="EMBL" id="KAA0678339.1"/>
    </source>
</evidence>
<evidence type="ECO:0000259" key="3">
    <source>
        <dbReference type="PROSITE" id="PS50305"/>
    </source>
</evidence>
<protein>
    <recommendedName>
        <fullName evidence="3">Deacetylase sirtuin-type domain-containing protein</fullName>
    </recommendedName>
</protein>
<evidence type="ECO:0000313" key="5">
    <source>
        <dbReference type="Proteomes" id="UP000476837"/>
    </source>
</evidence>
<evidence type="ECO:0000256" key="2">
    <source>
        <dbReference type="PROSITE-ProRule" id="PRU00236"/>
    </source>
</evidence>
<evidence type="ECO:0000256" key="1">
    <source>
        <dbReference type="ARBA" id="ARBA00023027"/>
    </source>
</evidence>
<keyword evidence="1" id="KW-0520">NAD</keyword>
<comment type="caution">
    <text evidence="4">The sequence shown here is derived from an EMBL/GenBank/DDBJ whole genome shotgun (WGS) entry which is preliminary data.</text>
</comment>
<dbReference type="SUPFAM" id="SSF48452">
    <property type="entry name" value="TPR-like"/>
    <property type="match status" value="1"/>
</dbReference>
<dbReference type="EMBL" id="QOKV01000028">
    <property type="protein sequence ID" value="KAA0678339.1"/>
    <property type="molecule type" value="Genomic_DNA"/>
</dbReference>
<dbReference type="Pfam" id="PF13289">
    <property type="entry name" value="SIR2_2"/>
    <property type="match status" value="1"/>
</dbReference>
<dbReference type="CDD" id="cd00296">
    <property type="entry name" value="SIR2"/>
    <property type="match status" value="1"/>
</dbReference>
<dbReference type="Proteomes" id="UP000476837">
    <property type="component" value="Unassembled WGS sequence"/>
</dbReference>
<reference evidence="4 5" key="1">
    <citation type="submission" date="2018-07" db="EMBL/GenBank/DDBJ databases">
        <title>Genome sequence of Roseomonas fauriae ATCC 49958.</title>
        <authorList>
            <person name="Sant'Anna F.H."/>
            <person name="Baldani J.I."/>
            <person name="Zilli J.E."/>
            <person name="Reis V.M."/>
            <person name="Hartmann A."/>
            <person name="Cruz L."/>
            <person name="de Souza E.M."/>
            <person name="de Oliveira Pedrosa F."/>
            <person name="Passaglia L.M.P."/>
        </authorList>
    </citation>
    <scope>NUCLEOTIDE SEQUENCE [LARGE SCALE GENOMIC DNA]</scope>
    <source>
        <strain evidence="4 5">ATCC 49958</strain>
    </source>
</reference>
<sequence>MPLQKMSVESFLRHICKTEQSGRDHPPKLTFFLGAGCSISSGIQGAAGLARMWWDGMDDDQRQLVPDYSDECAGAFYNKIVEAKFGLNEMLKQQELARIMRDARPSFGYIALAILIHKSTQWSCRDEQLSPVVLTTNFDDLLERAFLIHTPVVPVVVSHDALIDYSTSSRCIIKLHGDYRFLPYTDGPSTKSLSPDVQSRISKIIHNSDLIIIGYSGHDSGAASLIARCIQERDFSRIFWINPNPPGPEMEAAFKGATVYHVDSVTFDDLMAKILRFTEVQHPSPCRLMDHIDSYHDYFFERLQDKKRKNEDVVHLSNRFQDWFHVLHKALGFARAGDLDNAKLIIEKRMHIFAVISPFRMYCAHIFFDHNIDLNKANFHYRWALRLDQENARANAMYASFLIQHPQYIKSIGPEEYLNRAITLNPMDYNSIVNISGYLFSTDRIKDATYWLKRARGYPLSDVNCLEADFYELAHLYDKRRASELLRRIGKNLRNGVRPHNYRYENNVKAALSASSFGNGGHPLHNLIPQLAAVMEDRMPVSVLAWNQTFREACGGIADPTAV</sequence>
<organism evidence="4 5">
    <name type="scientific">Azospirillum brasilense</name>
    <dbReference type="NCBI Taxonomy" id="192"/>
    <lineage>
        <taxon>Bacteria</taxon>
        <taxon>Pseudomonadati</taxon>
        <taxon>Pseudomonadota</taxon>
        <taxon>Alphaproteobacteria</taxon>
        <taxon>Rhodospirillales</taxon>
        <taxon>Azospirillaceae</taxon>
        <taxon>Azospirillum</taxon>
    </lineage>
</organism>